<geneLocation type="plasmid" evidence="1 2">
    <name>unnamed</name>
</geneLocation>
<evidence type="ECO:0000313" key="1">
    <source>
        <dbReference type="EMBL" id="WBA10196.1"/>
    </source>
</evidence>
<dbReference type="AlphaFoldDB" id="A0AA47KNL0"/>
<dbReference type="Proteomes" id="UP001164748">
    <property type="component" value="Plasmid unnamed"/>
</dbReference>
<gene>
    <name evidence="1" type="ORF">N8M53_15435</name>
</gene>
<accession>A0AA47KNL0</accession>
<proteinExistence type="predicted"/>
<dbReference type="RefSeq" id="WP_269580230.1">
    <property type="nucleotide sequence ID" value="NZ_CP114589.1"/>
</dbReference>
<organism evidence="1 2">
    <name type="scientific">Salinivibrio kushneri</name>
    <dbReference type="NCBI Taxonomy" id="1908198"/>
    <lineage>
        <taxon>Bacteria</taxon>
        <taxon>Pseudomonadati</taxon>
        <taxon>Pseudomonadota</taxon>
        <taxon>Gammaproteobacteria</taxon>
        <taxon>Vibrionales</taxon>
        <taxon>Vibrionaceae</taxon>
        <taxon>Salinivibrio</taxon>
    </lineage>
</organism>
<keyword evidence="1" id="KW-0614">Plasmid</keyword>
<reference evidence="1" key="1">
    <citation type="submission" date="2022-09" db="EMBL/GenBank/DDBJ databases">
        <authorList>
            <person name="Li Z.-J."/>
        </authorList>
    </citation>
    <scope>NUCLEOTIDE SEQUENCE</scope>
    <source>
        <strain evidence="1">TGB11</strain>
        <plasmid evidence="1">unnamed</plasmid>
    </source>
</reference>
<protein>
    <submittedName>
        <fullName evidence="1">Uncharacterized protein</fullName>
    </submittedName>
</protein>
<sequence length="57" mass="6298">MTTATVNMLRSRRSYAVTIKGLIAHAMDVLFTSSTHAPAYDASRLPAHLQRDIGINR</sequence>
<name>A0AA47KNL0_9GAMM</name>
<dbReference type="EMBL" id="CP114589">
    <property type="protein sequence ID" value="WBA10196.1"/>
    <property type="molecule type" value="Genomic_DNA"/>
</dbReference>
<evidence type="ECO:0000313" key="2">
    <source>
        <dbReference type="Proteomes" id="UP001164748"/>
    </source>
</evidence>